<reference evidence="3" key="1">
    <citation type="journal article" date="2019" name="Int. J. Syst. Evol. Microbiol.">
        <title>The Global Catalogue of Microorganisms (GCM) 10K type strain sequencing project: providing services to taxonomists for standard genome sequencing and annotation.</title>
        <authorList>
            <consortium name="The Broad Institute Genomics Platform"/>
            <consortium name="The Broad Institute Genome Sequencing Center for Infectious Disease"/>
            <person name="Wu L."/>
            <person name="Ma J."/>
        </authorList>
    </citation>
    <scope>NUCLEOTIDE SEQUENCE [LARGE SCALE GENOMIC DNA]</scope>
    <source>
        <strain evidence="3">CCUG 54781</strain>
    </source>
</reference>
<feature type="coiled-coil region" evidence="1">
    <location>
        <begin position="51"/>
        <end position="78"/>
    </location>
</feature>
<organism evidence="2 3">
    <name type="scientific">Chryseobacterium zhengzhouense</name>
    <dbReference type="NCBI Taxonomy" id="1636086"/>
    <lineage>
        <taxon>Bacteria</taxon>
        <taxon>Pseudomonadati</taxon>
        <taxon>Bacteroidota</taxon>
        <taxon>Flavobacteriia</taxon>
        <taxon>Flavobacteriales</taxon>
        <taxon>Weeksellaceae</taxon>
        <taxon>Chryseobacterium group</taxon>
        <taxon>Chryseobacterium</taxon>
    </lineage>
</organism>
<evidence type="ECO:0000313" key="2">
    <source>
        <dbReference type="EMBL" id="MFC7347983.1"/>
    </source>
</evidence>
<dbReference type="EMBL" id="JBHTCR010000007">
    <property type="protein sequence ID" value="MFC7347983.1"/>
    <property type="molecule type" value="Genomic_DNA"/>
</dbReference>
<comment type="caution">
    <text evidence="2">The sequence shown here is derived from an EMBL/GenBank/DDBJ whole genome shotgun (WGS) entry which is preliminary data.</text>
</comment>
<gene>
    <name evidence="2" type="ORF">ACFQO9_14750</name>
</gene>
<keyword evidence="1" id="KW-0175">Coiled coil</keyword>
<dbReference type="Proteomes" id="UP001596550">
    <property type="component" value="Unassembled WGS sequence"/>
</dbReference>
<evidence type="ECO:0000313" key="3">
    <source>
        <dbReference type="Proteomes" id="UP001596550"/>
    </source>
</evidence>
<name>A0ABW2M364_9FLAO</name>
<protein>
    <submittedName>
        <fullName evidence="2">Uncharacterized protein</fullName>
    </submittedName>
</protein>
<keyword evidence="3" id="KW-1185">Reference proteome</keyword>
<sequence>MIYSTDADFNEQISSGKVSLENGDVSYKGQKNVLVAVSKKSPSDDFKEKALAEKRKELKKNREKIAEFESRKKTFEAKNLHTFPSQQEIISLTNLNHEYLSPGQRTYDLNKFIVLEKQYLNWGVLDKRDIHKYTNYNSKSLDFCYARVFSVRPPPSLPILSFI</sequence>
<evidence type="ECO:0000256" key="1">
    <source>
        <dbReference type="SAM" id="Coils"/>
    </source>
</evidence>
<accession>A0ABW2M364</accession>
<proteinExistence type="predicted"/>
<dbReference type="RefSeq" id="WP_378180809.1">
    <property type="nucleotide sequence ID" value="NZ_JBHTCR010000007.1"/>
</dbReference>